<evidence type="ECO:0000313" key="3">
    <source>
        <dbReference type="EMBL" id="TCN37803.1"/>
    </source>
</evidence>
<dbReference type="PANTHER" id="PTHR30222">
    <property type="entry name" value="SPERMIDINE/PUTRESCINE-BINDING PERIPLASMIC PROTEIN"/>
    <property type="match status" value="1"/>
</dbReference>
<evidence type="ECO:0000256" key="1">
    <source>
        <dbReference type="ARBA" id="ARBA00022729"/>
    </source>
</evidence>
<name>A0A4R2CCC3_SHIGR</name>
<accession>A0A4R2CCC3</accession>
<organism evidence="3 4">
    <name type="scientific">Shinella granuli</name>
    <dbReference type="NCBI Taxonomy" id="323621"/>
    <lineage>
        <taxon>Bacteria</taxon>
        <taxon>Pseudomonadati</taxon>
        <taxon>Pseudomonadota</taxon>
        <taxon>Alphaproteobacteria</taxon>
        <taxon>Hyphomicrobiales</taxon>
        <taxon>Rhizobiaceae</taxon>
        <taxon>Shinella</taxon>
    </lineage>
</organism>
<keyword evidence="2" id="KW-0574">Periplasm</keyword>
<protein>
    <submittedName>
        <fullName evidence="3">Spermidine/putrescine transport system substrate-binding protein</fullName>
    </submittedName>
</protein>
<dbReference type="AlphaFoldDB" id="A0A4R2CCC3"/>
<dbReference type="EMBL" id="SLVX01000021">
    <property type="protein sequence ID" value="TCN37803.1"/>
    <property type="molecule type" value="Genomic_DNA"/>
</dbReference>
<keyword evidence="4" id="KW-1185">Reference proteome</keyword>
<dbReference type="CDD" id="cd13590">
    <property type="entry name" value="PBP2_PotD_PotF_like"/>
    <property type="match status" value="1"/>
</dbReference>
<keyword evidence="1" id="KW-0732">Signal</keyword>
<dbReference type="Pfam" id="PF13416">
    <property type="entry name" value="SBP_bac_8"/>
    <property type="match status" value="1"/>
</dbReference>
<dbReference type="SUPFAM" id="SSF53850">
    <property type="entry name" value="Periplasmic binding protein-like II"/>
    <property type="match status" value="1"/>
</dbReference>
<dbReference type="Gene3D" id="3.40.190.10">
    <property type="entry name" value="Periplasmic binding protein-like II"/>
    <property type="match status" value="2"/>
</dbReference>
<dbReference type="InterPro" id="IPR006059">
    <property type="entry name" value="SBP"/>
</dbReference>
<evidence type="ECO:0000313" key="4">
    <source>
        <dbReference type="Proteomes" id="UP000295351"/>
    </source>
</evidence>
<comment type="caution">
    <text evidence="3">The sequence shown here is derived from an EMBL/GenBank/DDBJ whole genome shotgun (WGS) entry which is preliminary data.</text>
</comment>
<proteinExistence type="predicted"/>
<reference evidence="3 4" key="1">
    <citation type="submission" date="2019-03" db="EMBL/GenBank/DDBJ databases">
        <title>Genomic Encyclopedia of Type Strains, Phase IV (KMG-IV): sequencing the most valuable type-strain genomes for metagenomic binning, comparative biology and taxonomic classification.</title>
        <authorList>
            <person name="Goeker M."/>
        </authorList>
    </citation>
    <scope>NUCLEOTIDE SEQUENCE [LARGE SCALE GENOMIC DNA]</scope>
    <source>
        <strain evidence="3 4">DSM 18401</strain>
    </source>
</reference>
<gene>
    <name evidence="3" type="ORF">EV665_12170</name>
</gene>
<sequence length="374" mass="41024">MSVIRQAESLQPEGKTMKTTVSGGLVRRMLLATAAAVTLSPAGALAQDELNALVWCDHTDPALVEPFEKANNVKVNLKEYEGTGAAISIIEQSRPGDWDVLVIDAVDVPRAIDMEILGEMPADKLPLGDLFPEVRMEETTTKDGKVYAVTEKFGYNTISYDKTKVDPADMDDLSVIWSEKYKGRIALYDYYLPMVGLTGVGIGKKTADLTQDDLPAIKEKLFEMKKVARQVSDVVASQTALATGEVDIVVGGGEWLTAGLSAEKPDLDWTIPKQGALRWAQSIGVFKDSGKPDLALKFVQYIVSPEGQARLATSSCYWAMPANAKAGEHLTEQQKTALRWDRQPDYLKNSQLYPVADADMDAAMQDVWTEMLQQ</sequence>
<evidence type="ECO:0000256" key="2">
    <source>
        <dbReference type="ARBA" id="ARBA00022764"/>
    </source>
</evidence>
<dbReference type="Proteomes" id="UP000295351">
    <property type="component" value="Unassembled WGS sequence"/>
</dbReference>
<dbReference type="PANTHER" id="PTHR30222:SF17">
    <property type="entry name" value="SPERMIDINE_PUTRESCINE-BINDING PERIPLASMIC PROTEIN"/>
    <property type="match status" value="1"/>
</dbReference>